<sequence>MDMAKSITMGISMGGTMTTADMAAMTSKPSMGMGMGGGSGCKISMLWNWYTIDACFISHSWHITTPGMFAGSCIGVILLVISLEFLRRVSREYDRFLSTHYSLSSPSPSPSANSTNCNPSSSPSSSSLHTANKYSSTTNENGAESKGKSTGKGNLRGSLKGSLKGRRYKPTLLEQAIRATLHMIQFTIAYFIMLLAMYYNGDDSDKAEATYCCGYNNPINSKLPEIQGLRVESIDDAGIIGGKKVISERPYKTWLSQKILIMERGR</sequence>
<name>A0A9N9LN79_9HELO</name>
<evidence type="ECO:0000256" key="7">
    <source>
        <dbReference type="SAM" id="MobiDB-lite"/>
    </source>
</evidence>
<dbReference type="AlphaFoldDB" id="A0A9N9LN79"/>
<keyword evidence="6" id="KW-0186">Copper</keyword>
<comment type="caution">
    <text evidence="8">The sequence shown here is derived from an EMBL/GenBank/DDBJ whole genome shotgun (WGS) entry which is preliminary data.</text>
</comment>
<evidence type="ECO:0000313" key="9">
    <source>
        <dbReference type="Proteomes" id="UP000701801"/>
    </source>
</evidence>
<keyword evidence="3 6" id="KW-0812">Transmembrane</keyword>
<feature type="compositionally biased region" description="Low complexity" evidence="7">
    <location>
        <begin position="102"/>
        <end position="127"/>
    </location>
</feature>
<dbReference type="Proteomes" id="UP000701801">
    <property type="component" value="Unassembled WGS sequence"/>
</dbReference>
<keyword evidence="4 6" id="KW-1133">Transmembrane helix</keyword>
<keyword evidence="6" id="KW-0406">Ion transport</keyword>
<feature type="region of interest" description="Disordered" evidence="7">
    <location>
        <begin position="102"/>
        <end position="162"/>
    </location>
</feature>
<accession>A0A9N9LN79</accession>
<dbReference type="GO" id="GO:0016020">
    <property type="term" value="C:membrane"/>
    <property type="evidence" value="ECO:0007669"/>
    <property type="project" value="UniProtKB-SubCell"/>
</dbReference>
<organism evidence="8 9">
    <name type="scientific">Hymenoscyphus albidus</name>
    <dbReference type="NCBI Taxonomy" id="595503"/>
    <lineage>
        <taxon>Eukaryota</taxon>
        <taxon>Fungi</taxon>
        <taxon>Dikarya</taxon>
        <taxon>Ascomycota</taxon>
        <taxon>Pezizomycotina</taxon>
        <taxon>Leotiomycetes</taxon>
        <taxon>Helotiales</taxon>
        <taxon>Helotiaceae</taxon>
        <taxon>Hymenoscyphus</taxon>
    </lineage>
</organism>
<evidence type="ECO:0000313" key="8">
    <source>
        <dbReference type="EMBL" id="CAG8976818.1"/>
    </source>
</evidence>
<comment type="subcellular location">
    <subcellularLocation>
        <location evidence="1 6">Membrane</location>
        <topology evidence="1 6">Multi-pass membrane protein</topology>
    </subcellularLocation>
</comment>
<dbReference type="PANTHER" id="PTHR12483:SF73">
    <property type="entry name" value="COPPER TRANSPORT PROTEIN CTR3"/>
    <property type="match status" value="1"/>
</dbReference>
<dbReference type="InterPro" id="IPR007274">
    <property type="entry name" value="Cop_transporter"/>
</dbReference>
<feature type="transmembrane region" description="Helical" evidence="6">
    <location>
        <begin position="68"/>
        <end position="86"/>
    </location>
</feature>
<protein>
    <recommendedName>
        <fullName evidence="6">Copper transport protein</fullName>
    </recommendedName>
</protein>
<keyword evidence="6" id="KW-0813">Transport</keyword>
<evidence type="ECO:0000256" key="2">
    <source>
        <dbReference type="ARBA" id="ARBA00006921"/>
    </source>
</evidence>
<keyword evidence="5 6" id="KW-0472">Membrane</keyword>
<gene>
    <name evidence="8" type="ORF">HYALB_00009082</name>
</gene>
<evidence type="ECO:0000256" key="4">
    <source>
        <dbReference type="ARBA" id="ARBA00022989"/>
    </source>
</evidence>
<evidence type="ECO:0000256" key="3">
    <source>
        <dbReference type="ARBA" id="ARBA00022692"/>
    </source>
</evidence>
<dbReference type="GO" id="GO:0005375">
    <property type="term" value="F:copper ion transmembrane transporter activity"/>
    <property type="evidence" value="ECO:0007669"/>
    <property type="project" value="UniProtKB-UniRule"/>
</dbReference>
<dbReference type="PANTHER" id="PTHR12483">
    <property type="entry name" value="SOLUTE CARRIER FAMILY 31 COPPER TRANSPORTERS"/>
    <property type="match status" value="1"/>
</dbReference>
<evidence type="ECO:0000256" key="1">
    <source>
        <dbReference type="ARBA" id="ARBA00004141"/>
    </source>
</evidence>
<proteinExistence type="inferred from homology"/>
<reference evidence="8" key="1">
    <citation type="submission" date="2021-07" db="EMBL/GenBank/DDBJ databases">
        <authorList>
            <person name="Durling M."/>
        </authorList>
    </citation>
    <scope>NUCLEOTIDE SEQUENCE</scope>
</reference>
<dbReference type="Pfam" id="PF04145">
    <property type="entry name" value="Ctr"/>
    <property type="match status" value="1"/>
</dbReference>
<evidence type="ECO:0000256" key="6">
    <source>
        <dbReference type="RuleBase" id="RU367022"/>
    </source>
</evidence>
<keyword evidence="9" id="KW-1185">Reference proteome</keyword>
<comment type="similarity">
    <text evidence="2 6">Belongs to the copper transporter (Ctr) (TC 1.A.56) family. SLC31A subfamily.</text>
</comment>
<dbReference type="OrthoDB" id="161814at2759"/>
<evidence type="ECO:0000256" key="5">
    <source>
        <dbReference type="ARBA" id="ARBA00023136"/>
    </source>
</evidence>
<dbReference type="EMBL" id="CAJVRM010000193">
    <property type="protein sequence ID" value="CAG8976818.1"/>
    <property type="molecule type" value="Genomic_DNA"/>
</dbReference>
<keyword evidence="6" id="KW-0187">Copper transport</keyword>
<feature type="transmembrane region" description="Helical" evidence="6">
    <location>
        <begin position="176"/>
        <end position="199"/>
    </location>
</feature>
<feature type="compositionally biased region" description="Polar residues" evidence="7">
    <location>
        <begin position="128"/>
        <end position="142"/>
    </location>
</feature>